<feature type="compositionally biased region" description="Low complexity" evidence="1">
    <location>
        <begin position="62"/>
        <end position="88"/>
    </location>
</feature>
<accession>F4WQ03</accession>
<dbReference type="AlphaFoldDB" id="F4WQ03"/>
<proteinExistence type="predicted"/>
<evidence type="ECO:0000313" key="3">
    <source>
        <dbReference type="Proteomes" id="UP000007755"/>
    </source>
</evidence>
<sequence length="241" mass="27043">MPVGDFTKANRECDIFVGHYNNKDHAEDTWRPGKGRLYPAYSLSGSEGEDNTSSLRSRAYPQNNQTNQSHHNHYNTSQHKQRAYQQQQHPLYHMPGSGAGLSDTPTSGNASDETLTDSDLITVARDSALLVHNACALTRRRQTNLGRVVSRAPAGFNKRERSTDSQIRSSLFASRSSRFLLSPLHPLLLRSRHVKLCGWQTAIVRIRFQPRSSLKSVRKAPLLQVPEVALSLQIVVDLGYR</sequence>
<dbReference type="OrthoDB" id="7677957at2759"/>
<protein>
    <submittedName>
        <fullName evidence="2">Uncharacterized protein</fullName>
    </submittedName>
</protein>
<name>F4WQ03_ACREC</name>
<evidence type="ECO:0000313" key="2">
    <source>
        <dbReference type="EMBL" id="EGI63701.1"/>
    </source>
</evidence>
<dbReference type="Proteomes" id="UP000007755">
    <property type="component" value="Unassembled WGS sequence"/>
</dbReference>
<feature type="region of interest" description="Disordered" evidence="1">
    <location>
        <begin position="41"/>
        <end position="114"/>
    </location>
</feature>
<dbReference type="EMBL" id="GL888262">
    <property type="protein sequence ID" value="EGI63701.1"/>
    <property type="molecule type" value="Genomic_DNA"/>
</dbReference>
<keyword evidence="3" id="KW-1185">Reference proteome</keyword>
<dbReference type="eggNOG" id="ENOG502SF8R">
    <property type="taxonomic scope" value="Eukaryota"/>
</dbReference>
<reference evidence="2" key="1">
    <citation type="submission" date="2011-02" db="EMBL/GenBank/DDBJ databases">
        <title>The genome of the leaf-cutting ant Acromyrmex echinatior suggests key adaptations to social evolution and fungus farming.</title>
        <authorList>
            <person name="Nygaard S."/>
            <person name="Zhang G."/>
        </authorList>
    </citation>
    <scope>NUCLEOTIDE SEQUENCE</scope>
</reference>
<dbReference type="InParanoid" id="F4WQ03"/>
<feature type="compositionally biased region" description="Polar residues" evidence="1">
    <location>
        <begin position="103"/>
        <end position="114"/>
    </location>
</feature>
<evidence type="ECO:0000256" key="1">
    <source>
        <dbReference type="SAM" id="MobiDB-lite"/>
    </source>
</evidence>
<gene>
    <name evidence="2" type="ORF">G5I_07939</name>
</gene>
<organism evidence="3">
    <name type="scientific">Acromyrmex echinatior</name>
    <name type="common">Panamanian leafcutter ant</name>
    <name type="synonym">Acromyrmex octospinosus echinatior</name>
    <dbReference type="NCBI Taxonomy" id="103372"/>
    <lineage>
        <taxon>Eukaryota</taxon>
        <taxon>Metazoa</taxon>
        <taxon>Ecdysozoa</taxon>
        <taxon>Arthropoda</taxon>
        <taxon>Hexapoda</taxon>
        <taxon>Insecta</taxon>
        <taxon>Pterygota</taxon>
        <taxon>Neoptera</taxon>
        <taxon>Endopterygota</taxon>
        <taxon>Hymenoptera</taxon>
        <taxon>Apocrita</taxon>
        <taxon>Aculeata</taxon>
        <taxon>Formicoidea</taxon>
        <taxon>Formicidae</taxon>
        <taxon>Myrmicinae</taxon>
        <taxon>Acromyrmex</taxon>
    </lineage>
</organism>